<keyword evidence="2" id="KW-1185">Reference proteome</keyword>
<reference evidence="1 2" key="1">
    <citation type="journal article" date="2020" name="Mol. Plant">
        <title>The Chromosome-Based Rubber Tree Genome Provides New Insights into Spurge Genome Evolution and Rubber Biosynthesis.</title>
        <authorList>
            <person name="Liu J."/>
            <person name="Shi C."/>
            <person name="Shi C.C."/>
            <person name="Li W."/>
            <person name="Zhang Q.J."/>
            <person name="Zhang Y."/>
            <person name="Li K."/>
            <person name="Lu H.F."/>
            <person name="Shi C."/>
            <person name="Zhu S.T."/>
            <person name="Xiao Z.Y."/>
            <person name="Nan H."/>
            <person name="Yue Y."/>
            <person name="Zhu X.G."/>
            <person name="Wu Y."/>
            <person name="Hong X.N."/>
            <person name="Fan G.Y."/>
            <person name="Tong Y."/>
            <person name="Zhang D."/>
            <person name="Mao C.L."/>
            <person name="Liu Y.L."/>
            <person name="Hao S.J."/>
            <person name="Liu W.Q."/>
            <person name="Lv M.Q."/>
            <person name="Zhang H.B."/>
            <person name="Liu Y."/>
            <person name="Hu-Tang G.R."/>
            <person name="Wang J.P."/>
            <person name="Wang J.H."/>
            <person name="Sun Y.H."/>
            <person name="Ni S.B."/>
            <person name="Chen W.B."/>
            <person name="Zhang X.C."/>
            <person name="Jiao Y.N."/>
            <person name="Eichler E.E."/>
            <person name="Li G.H."/>
            <person name="Liu X."/>
            <person name="Gao L.Z."/>
        </authorList>
    </citation>
    <scope>NUCLEOTIDE SEQUENCE [LARGE SCALE GENOMIC DNA]</scope>
    <source>
        <strain evidence="2">cv. GT1</strain>
        <tissue evidence="1">Leaf</tissue>
    </source>
</reference>
<evidence type="ECO:0000313" key="1">
    <source>
        <dbReference type="EMBL" id="KAF2310450.1"/>
    </source>
</evidence>
<accession>A0A6A6M9Y3</accession>
<dbReference type="EMBL" id="JAAGAX010000006">
    <property type="protein sequence ID" value="KAF2310450.1"/>
    <property type="molecule type" value="Genomic_DNA"/>
</dbReference>
<protein>
    <submittedName>
        <fullName evidence="1">Uncharacterized protein</fullName>
    </submittedName>
</protein>
<dbReference type="PANTHER" id="PTHR35046">
    <property type="entry name" value="ZINC KNUCKLE (CCHC-TYPE) FAMILY PROTEIN"/>
    <property type="match status" value="1"/>
</dbReference>
<dbReference type="AlphaFoldDB" id="A0A6A6M9Y3"/>
<sequence length="186" mass="21309">MVARGRGRGKGNQPQQVELAEMQRMIEDLTQAIQALQREEPVEAEMEIPNHKELKLKILRLKEAIENANPFYETRLQVQQYERKHGKYHIYGSCGKIEASYNKTSSPYKVDWLKKGPEIPATSQRLVKFTMGDNLEDEALCDAIPMDVGHILVGRPWLFNHDMIYKTNPNTCGGATIFSCNRATRF</sequence>
<dbReference type="Proteomes" id="UP000467840">
    <property type="component" value="Chromosome 14"/>
</dbReference>
<evidence type="ECO:0000313" key="2">
    <source>
        <dbReference type="Proteomes" id="UP000467840"/>
    </source>
</evidence>
<gene>
    <name evidence="1" type="ORF">GH714_010739</name>
</gene>
<dbReference type="PANTHER" id="PTHR35046:SF26">
    <property type="entry name" value="RNA-DIRECTED DNA POLYMERASE"/>
    <property type="match status" value="1"/>
</dbReference>
<comment type="caution">
    <text evidence="1">The sequence shown here is derived from an EMBL/GenBank/DDBJ whole genome shotgun (WGS) entry which is preliminary data.</text>
</comment>
<organism evidence="1 2">
    <name type="scientific">Hevea brasiliensis</name>
    <name type="common">Para rubber tree</name>
    <name type="synonym">Siphonia brasiliensis</name>
    <dbReference type="NCBI Taxonomy" id="3981"/>
    <lineage>
        <taxon>Eukaryota</taxon>
        <taxon>Viridiplantae</taxon>
        <taxon>Streptophyta</taxon>
        <taxon>Embryophyta</taxon>
        <taxon>Tracheophyta</taxon>
        <taxon>Spermatophyta</taxon>
        <taxon>Magnoliopsida</taxon>
        <taxon>eudicotyledons</taxon>
        <taxon>Gunneridae</taxon>
        <taxon>Pentapetalae</taxon>
        <taxon>rosids</taxon>
        <taxon>fabids</taxon>
        <taxon>Malpighiales</taxon>
        <taxon>Euphorbiaceae</taxon>
        <taxon>Crotonoideae</taxon>
        <taxon>Micrandreae</taxon>
        <taxon>Hevea</taxon>
    </lineage>
</organism>
<proteinExistence type="predicted"/>
<name>A0A6A6M9Y3_HEVBR</name>